<reference evidence="3" key="1">
    <citation type="journal article" date="2019" name="Int. J. Syst. Evol. Microbiol.">
        <title>The Global Catalogue of Microorganisms (GCM) 10K type strain sequencing project: providing services to taxonomists for standard genome sequencing and annotation.</title>
        <authorList>
            <consortium name="The Broad Institute Genomics Platform"/>
            <consortium name="The Broad Institute Genome Sequencing Center for Infectious Disease"/>
            <person name="Wu L."/>
            <person name="Ma J."/>
        </authorList>
    </citation>
    <scope>NUCLEOTIDE SEQUENCE [LARGE SCALE GENOMIC DNA]</scope>
    <source>
        <strain evidence="3">CGMCC 1.12664</strain>
    </source>
</reference>
<gene>
    <name evidence="2" type="ORF">GCM10011360_00070</name>
</gene>
<dbReference type="Pfam" id="PF07007">
    <property type="entry name" value="LprI"/>
    <property type="match status" value="1"/>
</dbReference>
<organism evidence="2 3">
    <name type="scientific">Primorskyibacter flagellatus</name>
    <dbReference type="NCBI Taxonomy" id="1387277"/>
    <lineage>
        <taxon>Bacteria</taxon>
        <taxon>Pseudomonadati</taxon>
        <taxon>Pseudomonadota</taxon>
        <taxon>Alphaproteobacteria</taxon>
        <taxon>Rhodobacterales</taxon>
        <taxon>Roseobacteraceae</taxon>
        <taxon>Primorskyibacter</taxon>
    </lineage>
</organism>
<accession>A0A916ZUT3</accession>
<dbReference type="EMBL" id="BMFJ01000001">
    <property type="protein sequence ID" value="GGE15240.1"/>
    <property type="molecule type" value="Genomic_DNA"/>
</dbReference>
<keyword evidence="3" id="KW-1185">Reference proteome</keyword>
<evidence type="ECO:0000313" key="3">
    <source>
        <dbReference type="Proteomes" id="UP000612855"/>
    </source>
</evidence>
<dbReference type="AlphaFoldDB" id="A0A916ZUT3"/>
<dbReference type="InterPro" id="IPR009739">
    <property type="entry name" value="LprI-like_N"/>
</dbReference>
<evidence type="ECO:0000313" key="2">
    <source>
        <dbReference type="EMBL" id="GGE15240.1"/>
    </source>
</evidence>
<feature type="domain" description="Lysozyme inhibitor LprI-like N-terminal" evidence="1">
    <location>
        <begin position="97"/>
        <end position="186"/>
    </location>
</feature>
<evidence type="ECO:0000259" key="1">
    <source>
        <dbReference type="Pfam" id="PF07007"/>
    </source>
</evidence>
<sequence>MEWIVGFFVGFVADLFRSVFMPATTEWLNRLIPSARRRNNVKDNVLTFEVMERLKSLGKDPNLAKFARDDASQFMNVLTSQQQAFIDNAIEIIDSTHMSQVEMNLEAQRRADVASQQLERAVIALEKSGWLSNSQIAALHDSQEKWLAYAKAHAEFSALEFEGGTIRPLVYSSEMETSAVSRTGELRRAYEDMQGRYD</sequence>
<name>A0A916ZUT3_9RHOB</name>
<dbReference type="Gene3D" id="1.20.1270.180">
    <property type="match status" value="1"/>
</dbReference>
<proteinExistence type="predicted"/>
<dbReference type="Proteomes" id="UP000612855">
    <property type="component" value="Unassembled WGS sequence"/>
</dbReference>
<protein>
    <recommendedName>
        <fullName evidence="1">Lysozyme inhibitor LprI-like N-terminal domain-containing protein</fullName>
    </recommendedName>
</protein>
<comment type="caution">
    <text evidence="2">The sequence shown here is derived from an EMBL/GenBank/DDBJ whole genome shotgun (WGS) entry which is preliminary data.</text>
</comment>
<dbReference type="RefSeq" id="WP_188475603.1">
    <property type="nucleotide sequence ID" value="NZ_BMFJ01000001.1"/>
</dbReference>